<dbReference type="GO" id="GO:0000287">
    <property type="term" value="F:magnesium ion binding"/>
    <property type="evidence" value="ECO:0007669"/>
    <property type="project" value="InterPro"/>
</dbReference>
<evidence type="ECO:0000313" key="2">
    <source>
        <dbReference type="Proteomes" id="UP000516404"/>
    </source>
</evidence>
<dbReference type="PANTHER" id="PTHR43210">
    <property type="entry name" value="DETHIOBIOTIN SYNTHETASE"/>
    <property type="match status" value="1"/>
</dbReference>
<dbReference type="PANTHER" id="PTHR43210:SF5">
    <property type="entry name" value="DETHIOBIOTIN SYNTHETASE"/>
    <property type="match status" value="1"/>
</dbReference>
<dbReference type="GO" id="GO:0009102">
    <property type="term" value="P:biotin biosynthetic process"/>
    <property type="evidence" value="ECO:0007669"/>
    <property type="project" value="UniProtKB-UniPathway"/>
</dbReference>
<keyword evidence="2" id="KW-1185">Reference proteome</keyword>
<dbReference type="KEGG" id="rter:IDM49_07090"/>
<dbReference type="GO" id="GO:0004141">
    <property type="term" value="F:dethiobiotin synthase activity"/>
    <property type="evidence" value="ECO:0007669"/>
    <property type="project" value="InterPro"/>
</dbReference>
<proteinExistence type="predicted"/>
<dbReference type="InterPro" id="IPR004472">
    <property type="entry name" value="DTB_synth_BioD"/>
</dbReference>
<dbReference type="Pfam" id="PF13500">
    <property type="entry name" value="AAA_26"/>
    <property type="match status" value="1"/>
</dbReference>
<name>A0A7H2BBI2_9MICC</name>
<sequence length="179" mass="19364">MAPVAAARRQGSDLPSLAQHSRRIQELRADYDAVIIEGSGGISVDLAFSHEAETYLPQNQVDLMLKLPETPTNIIVARSSLGTLNHTALTANYLQTRGLSARGVIIGSWPRHPSTIEKDNLDALSDMGMSVLGKIPAGAGKAFAAGIHVQSLHSFADVQEFQHHAAHWLPEICRLGERE</sequence>
<dbReference type="Proteomes" id="UP000516404">
    <property type="component" value="Chromosome"/>
</dbReference>
<dbReference type="Gene3D" id="3.40.50.300">
    <property type="entry name" value="P-loop containing nucleotide triphosphate hydrolases"/>
    <property type="match status" value="1"/>
</dbReference>
<dbReference type="SUPFAM" id="SSF52540">
    <property type="entry name" value="P-loop containing nucleoside triphosphate hydrolases"/>
    <property type="match status" value="1"/>
</dbReference>
<dbReference type="GO" id="GO:0005829">
    <property type="term" value="C:cytosol"/>
    <property type="evidence" value="ECO:0007669"/>
    <property type="project" value="TreeGrafter"/>
</dbReference>
<dbReference type="EMBL" id="CP061539">
    <property type="protein sequence ID" value="QNV37028.1"/>
    <property type="molecule type" value="Genomic_DNA"/>
</dbReference>
<gene>
    <name evidence="1" type="ORF">IDM49_07090</name>
</gene>
<evidence type="ECO:0000313" key="1">
    <source>
        <dbReference type="EMBL" id="QNV37028.1"/>
    </source>
</evidence>
<dbReference type="AlphaFoldDB" id="A0A7H2BBI2"/>
<dbReference type="UniPathway" id="UPA00078"/>
<reference evidence="1 2" key="1">
    <citation type="submission" date="2020-09" db="EMBL/GenBank/DDBJ databases">
        <title>Investigation of environmental microbes.</title>
        <authorList>
            <person name="Ou Y."/>
            <person name="Kang Q."/>
        </authorList>
    </citation>
    <scope>NUCLEOTIDE SEQUENCE [LARGE SCALE GENOMIC DNA]</scope>
    <source>
        <strain evidence="1 2">KJZ-14</strain>
    </source>
</reference>
<dbReference type="CDD" id="cd03109">
    <property type="entry name" value="DTBS"/>
    <property type="match status" value="1"/>
</dbReference>
<dbReference type="InterPro" id="IPR027417">
    <property type="entry name" value="P-loop_NTPase"/>
</dbReference>
<dbReference type="GO" id="GO:0005524">
    <property type="term" value="F:ATP binding"/>
    <property type="evidence" value="ECO:0007669"/>
    <property type="project" value="InterPro"/>
</dbReference>
<organism evidence="1 2">
    <name type="scientific">Rothia terrae</name>
    <dbReference type="NCBI Taxonomy" id="396015"/>
    <lineage>
        <taxon>Bacteria</taxon>
        <taxon>Bacillati</taxon>
        <taxon>Actinomycetota</taxon>
        <taxon>Actinomycetes</taxon>
        <taxon>Micrococcales</taxon>
        <taxon>Micrococcaceae</taxon>
        <taxon>Rothia</taxon>
    </lineage>
</organism>
<accession>A0A7H2BBI2</accession>
<protein>
    <submittedName>
        <fullName evidence="1">AAA family ATPase</fullName>
    </submittedName>
</protein>